<evidence type="ECO:0000259" key="4">
    <source>
        <dbReference type="PROSITE" id="PS50830"/>
    </source>
</evidence>
<dbReference type="InterPro" id="IPR016071">
    <property type="entry name" value="Staphylococal_nuclease_OB-fold"/>
</dbReference>
<protein>
    <submittedName>
        <fullName evidence="5">Thermonuclease</fullName>
        <ecNumber evidence="5">3.1.31.1</ecNumber>
    </submittedName>
</protein>
<dbReference type="GO" id="GO:1990599">
    <property type="term" value="F:3' overhang single-stranded DNA endodeoxyribonuclease activity"/>
    <property type="evidence" value="ECO:0007669"/>
    <property type="project" value="UniProtKB-EC"/>
</dbReference>
<reference evidence="5 6" key="1">
    <citation type="submission" date="2019-02" db="EMBL/GenBank/DDBJ databases">
        <title>Deep-cultivation of Planctomycetes and their phenomic and genomic characterization uncovers novel biology.</title>
        <authorList>
            <person name="Wiegand S."/>
            <person name="Jogler M."/>
            <person name="Boedeker C."/>
            <person name="Pinto D."/>
            <person name="Vollmers J."/>
            <person name="Rivas-Marin E."/>
            <person name="Kohn T."/>
            <person name="Peeters S.H."/>
            <person name="Heuer A."/>
            <person name="Rast P."/>
            <person name="Oberbeckmann S."/>
            <person name="Bunk B."/>
            <person name="Jeske O."/>
            <person name="Meyerdierks A."/>
            <person name="Storesund J.E."/>
            <person name="Kallscheuer N."/>
            <person name="Luecker S."/>
            <person name="Lage O.M."/>
            <person name="Pohl T."/>
            <person name="Merkel B.J."/>
            <person name="Hornburger P."/>
            <person name="Mueller R.-W."/>
            <person name="Bruemmer F."/>
            <person name="Labrenz M."/>
            <person name="Spormann A.M."/>
            <person name="Op den Camp H."/>
            <person name="Overmann J."/>
            <person name="Amann R."/>
            <person name="Jetten M.S.M."/>
            <person name="Mascher T."/>
            <person name="Medema M.H."/>
            <person name="Devos D.P."/>
            <person name="Kaster A.-K."/>
            <person name="Ovreas L."/>
            <person name="Rohde M."/>
            <person name="Galperin M.Y."/>
            <person name="Jogler C."/>
        </authorList>
    </citation>
    <scope>NUCLEOTIDE SEQUENCE [LARGE SCALE GENOMIC DNA]</scope>
    <source>
        <strain evidence="5 6">SV_7m_r</strain>
    </source>
</reference>
<sequence length="204" mass="23216">MSFLFIEEMQVFRRLSAKSVLVHVVFVLAIGFFSGLLRAQENSQLDLSGRSLTSEQKEERVEAKLLRVIDGDTIEVLSPEFAKTRIRINGIDAPERGQPFSNVSKTTLIGLLRLDTVQYEKTGTDRYGRVVAEIYVADERIALKLVQLGVAWHYKQYSKDKLLAAAEDKARTSKLAIWSDQNPVAPWDWRRRPKAERDRIGSGH</sequence>
<proteinExistence type="predicted"/>
<dbReference type="PROSITE" id="PS01284">
    <property type="entry name" value="TNASE_2"/>
    <property type="match status" value="1"/>
</dbReference>
<name>A0A517T208_9BACT</name>
<dbReference type="OrthoDB" id="9805504at2"/>
<dbReference type="InterPro" id="IPR002071">
    <property type="entry name" value="Thermonucl_AS"/>
</dbReference>
<dbReference type="SMART" id="SM00318">
    <property type="entry name" value="SNc"/>
    <property type="match status" value="1"/>
</dbReference>
<keyword evidence="6" id="KW-1185">Reference proteome</keyword>
<gene>
    <name evidence="5" type="primary">nucH</name>
    <name evidence="5" type="ORF">SV7mr_49290</name>
</gene>
<dbReference type="Proteomes" id="UP000315003">
    <property type="component" value="Chromosome"/>
</dbReference>
<feature type="domain" description="TNase-like" evidence="4">
    <location>
        <begin position="59"/>
        <end position="180"/>
    </location>
</feature>
<dbReference type="Pfam" id="PF00565">
    <property type="entry name" value="SNase"/>
    <property type="match status" value="1"/>
</dbReference>
<dbReference type="PANTHER" id="PTHR12302:SF3">
    <property type="entry name" value="SERINE_THREONINE-PROTEIN KINASE 31"/>
    <property type="match status" value="1"/>
</dbReference>
<dbReference type="SUPFAM" id="SSF50199">
    <property type="entry name" value="Staphylococcal nuclease"/>
    <property type="match status" value="1"/>
</dbReference>
<evidence type="ECO:0000256" key="1">
    <source>
        <dbReference type="ARBA" id="ARBA00022722"/>
    </source>
</evidence>
<dbReference type="GO" id="GO:0003676">
    <property type="term" value="F:nucleic acid binding"/>
    <property type="evidence" value="ECO:0007669"/>
    <property type="project" value="InterPro"/>
</dbReference>
<dbReference type="EC" id="3.1.31.1" evidence="5"/>
<keyword evidence="2" id="KW-0255">Endonuclease</keyword>
<dbReference type="EMBL" id="CP036272">
    <property type="protein sequence ID" value="QDT62381.1"/>
    <property type="molecule type" value="Genomic_DNA"/>
</dbReference>
<keyword evidence="3 5" id="KW-0378">Hydrolase</keyword>
<dbReference type="PANTHER" id="PTHR12302">
    <property type="entry name" value="EBNA2 BINDING PROTEIN P100"/>
    <property type="match status" value="1"/>
</dbReference>
<dbReference type="InterPro" id="IPR035437">
    <property type="entry name" value="SNase_OB-fold_sf"/>
</dbReference>
<evidence type="ECO:0000313" key="5">
    <source>
        <dbReference type="EMBL" id="QDT62381.1"/>
    </source>
</evidence>
<dbReference type="AlphaFoldDB" id="A0A517T208"/>
<evidence type="ECO:0000256" key="2">
    <source>
        <dbReference type="ARBA" id="ARBA00022759"/>
    </source>
</evidence>
<keyword evidence="1" id="KW-0540">Nuclease</keyword>
<organism evidence="5 6">
    <name type="scientific">Stieleria bergensis</name>
    <dbReference type="NCBI Taxonomy" id="2528025"/>
    <lineage>
        <taxon>Bacteria</taxon>
        <taxon>Pseudomonadati</taxon>
        <taxon>Planctomycetota</taxon>
        <taxon>Planctomycetia</taxon>
        <taxon>Pirellulales</taxon>
        <taxon>Pirellulaceae</taxon>
        <taxon>Stieleria</taxon>
    </lineage>
</organism>
<accession>A0A517T208</accession>
<evidence type="ECO:0000256" key="3">
    <source>
        <dbReference type="ARBA" id="ARBA00022801"/>
    </source>
</evidence>
<dbReference type="Gene3D" id="2.40.50.90">
    <property type="match status" value="1"/>
</dbReference>
<evidence type="ECO:0000313" key="6">
    <source>
        <dbReference type="Proteomes" id="UP000315003"/>
    </source>
</evidence>
<dbReference type="PROSITE" id="PS01123">
    <property type="entry name" value="TNASE_1"/>
    <property type="match status" value="1"/>
</dbReference>
<dbReference type="PROSITE" id="PS50830">
    <property type="entry name" value="TNASE_3"/>
    <property type="match status" value="1"/>
</dbReference>